<evidence type="ECO:0000256" key="7">
    <source>
        <dbReference type="ARBA" id="ARBA00023136"/>
    </source>
</evidence>
<evidence type="ECO:0000256" key="9">
    <source>
        <dbReference type="SAM" id="MobiDB-lite"/>
    </source>
</evidence>
<dbReference type="Proteomes" id="UP001151516">
    <property type="component" value="Unassembled WGS sequence"/>
</dbReference>
<proteinExistence type="inferred from homology"/>
<dbReference type="AlphaFoldDB" id="A0A9W8L7F7"/>
<feature type="region of interest" description="Disordered" evidence="9">
    <location>
        <begin position="655"/>
        <end position="680"/>
    </location>
</feature>
<dbReference type="InterPro" id="IPR024602">
    <property type="entry name" value="COG_su2_N"/>
</dbReference>
<dbReference type="InterPro" id="IPR009316">
    <property type="entry name" value="COG2"/>
</dbReference>
<evidence type="ECO:0000256" key="6">
    <source>
        <dbReference type="ARBA" id="ARBA00023034"/>
    </source>
</evidence>
<evidence type="ECO:0000259" key="10">
    <source>
        <dbReference type="Pfam" id="PF06148"/>
    </source>
</evidence>
<keyword evidence="6" id="KW-0333">Golgi apparatus</keyword>
<comment type="subcellular location">
    <subcellularLocation>
        <location evidence="1">Golgi apparatus membrane</location>
        <topology evidence="1">Peripheral membrane protein</topology>
    </subcellularLocation>
</comment>
<evidence type="ECO:0000313" key="12">
    <source>
        <dbReference type="EMBL" id="KAJ2691207.1"/>
    </source>
</evidence>
<evidence type="ECO:0000259" key="11">
    <source>
        <dbReference type="Pfam" id="PF12022"/>
    </source>
</evidence>
<accession>A0A9W8L7F7</accession>
<organism evidence="12 13">
    <name type="scientific">Coemansia spiralis</name>
    <dbReference type="NCBI Taxonomy" id="417178"/>
    <lineage>
        <taxon>Eukaryota</taxon>
        <taxon>Fungi</taxon>
        <taxon>Fungi incertae sedis</taxon>
        <taxon>Zoopagomycota</taxon>
        <taxon>Kickxellomycotina</taxon>
        <taxon>Kickxellomycetes</taxon>
        <taxon>Kickxellales</taxon>
        <taxon>Kickxellaceae</taxon>
        <taxon>Coemansia</taxon>
    </lineage>
</organism>
<dbReference type="OrthoDB" id="332281at2759"/>
<dbReference type="Pfam" id="PF06148">
    <property type="entry name" value="COG2_N"/>
    <property type="match status" value="1"/>
</dbReference>
<dbReference type="GO" id="GO:0007030">
    <property type="term" value="P:Golgi organization"/>
    <property type="evidence" value="ECO:0007669"/>
    <property type="project" value="InterPro"/>
</dbReference>
<dbReference type="GO" id="GO:0015031">
    <property type="term" value="P:protein transport"/>
    <property type="evidence" value="ECO:0007669"/>
    <property type="project" value="UniProtKB-KW"/>
</dbReference>
<keyword evidence="4" id="KW-0813">Transport</keyword>
<sequence length="726" mass="80421">MRADVSAKPAFNLEQFAEARLEEGKDLDDLHTELSQQLTQVRRELHDLIDLRYEDFLGLSSSVSGIDTTIDDIRLPLSDLSTQISEVHTELASKLEKIDARIAYRQAVRDKKHMLRLFIDLSQLLDRVNAVLGEADQQLRVGDNNGALAEHLKSLEQAAGEFSQARYFIEKGGELPFIVQATERLQAQEERLHAALDAFLATRIDEYMAALVPSKGRLEAGGADMGLLAQCLRTYTTVGEYERAEALIRERLVRPMALETFGGQPGKGMGLDPAVLSSMFQTALEFIRCKGAPLVCGLSSHLPGCAATLEAHVFWREISATILSELPLLFVPGMPDRFHQNYLSACDFVRQFSHLFDAADRHPELLAAEESYVEFHRKWQLSAYFSIRKKQLTDAIDSSDPPVLDEAVVDKITEELGLSTQLGARAMWAIRRCWAEDVYLEPLASRFWQLTIQIILWYNHSASDALKLLIRSNNAEEGLTAVDQLLAHIHDMFALKQLCADHIDKIRPLLPAAVQALDSSSPTASSVAMFDSLKSAITRAFEPSDDAAAGAIEHMSATIVAASCANLASQLRRTTSQFRHTNRAAPKAPSAFVSKLFSELSAVELKISPTQPDTLAMLRAKVCLGISREMARVSSEALSTISKTEASLHRLRKTTNRASNLDHSNDLPVPPSVDLRGTMPTLDNDKIRRQIWLDVTETGRIITDTLDAAPHADYEHLVQLIAPLGT</sequence>
<keyword evidence="5" id="KW-0653">Protein transport</keyword>
<evidence type="ECO:0000256" key="2">
    <source>
        <dbReference type="ARBA" id="ARBA00007603"/>
    </source>
</evidence>
<evidence type="ECO:0000256" key="8">
    <source>
        <dbReference type="ARBA" id="ARBA00031344"/>
    </source>
</evidence>
<evidence type="ECO:0000256" key="1">
    <source>
        <dbReference type="ARBA" id="ARBA00004395"/>
    </source>
</evidence>
<evidence type="ECO:0000256" key="4">
    <source>
        <dbReference type="ARBA" id="ARBA00022448"/>
    </source>
</evidence>
<dbReference type="GO" id="GO:0017119">
    <property type="term" value="C:Golgi transport complex"/>
    <property type="evidence" value="ECO:0007669"/>
    <property type="project" value="TreeGrafter"/>
</dbReference>
<keyword evidence="13" id="KW-1185">Reference proteome</keyword>
<comment type="similarity">
    <text evidence="2">Belongs to the COG2 family.</text>
</comment>
<name>A0A9W8L7F7_9FUNG</name>
<reference evidence="12" key="1">
    <citation type="submission" date="2022-07" db="EMBL/GenBank/DDBJ databases">
        <title>Phylogenomic reconstructions and comparative analyses of Kickxellomycotina fungi.</title>
        <authorList>
            <person name="Reynolds N.K."/>
            <person name="Stajich J.E."/>
            <person name="Barry K."/>
            <person name="Grigoriev I.V."/>
            <person name="Crous P."/>
            <person name="Smith M.E."/>
        </authorList>
    </citation>
    <scope>NUCLEOTIDE SEQUENCE</scope>
    <source>
        <strain evidence="12">CBS 109367</strain>
    </source>
</reference>
<keyword evidence="7" id="KW-0472">Membrane</keyword>
<feature type="domain" description="COG complex component COG2 C-terminal" evidence="11">
    <location>
        <begin position="377"/>
        <end position="695"/>
    </location>
</feature>
<evidence type="ECO:0000256" key="5">
    <source>
        <dbReference type="ARBA" id="ARBA00022927"/>
    </source>
</evidence>
<feature type="domain" description="Conserved oligomeric Golgi complex subunit 2 N-terminal" evidence="10">
    <location>
        <begin position="8"/>
        <end position="74"/>
    </location>
</feature>
<gene>
    <name evidence="12" type="ORF">IWW39_000106</name>
</gene>
<evidence type="ECO:0000256" key="3">
    <source>
        <dbReference type="ARBA" id="ARBA00020977"/>
    </source>
</evidence>
<protein>
    <recommendedName>
        <fullName evidence="3">Conserved oligomeric Golgi complex subunit 2</fullName>
    </recommendedName>
    <alternativeName>
        <fullName evidence="8">Component of oligomeric Golgi complex 2</fullName>
    </alternativeName>
</protein>
<evidence type="ECO:0000313" key="13">
    <source>
        <dbReference type="Proteomes" id="UP001151516"/>
    </source>
</evidence>
<dbReference type="PANTHER" id="PTHR12961">
    <property type="entry name" value="CONSERVED OLIGOMERIC GOLGI COMPLEX COMPONENT 2"/>
    <property type="match status" value="1"/>
</dbReference>
<dbReference type="EMBL" id="JANBTX010000002">
    <property type="protein sequence ID" value="KAJ2691207.1"/>
    <property type="molecule type" value="Genomic_DNA"/>
</dbReference>
<dbReference type="Pfam" id="PF12022">
    <property type="entry name" value="COG2_C"/>
    <property type="match status" value="1"/>
</dbReference>
<dbReference type="GO" id="GO:0000139">
    <property type="term" value="C:Golgi membrane"/>
    <property type="evidence" value="ECO:0007669"/>
    <property type="project" value="UniProtKB-SubCell"/>
</dbReference>
<comment type="caution">
    <text evidence="12">The sequence shown here is derived from an EMBL/GenBank/DDBJ whole genome shotgun (WGS) entry which is preliminary data.</text>
</comment>
<dbReference type="PANTHER" id="PTHR12961:SF0">
    <property type="entry name" value="CONSERVED OLIGOMERIC GOLGI COMPLEX SUBUNIT 2"/>
    <property type="match status" value="1"/>
</dbReference>
<dbReference type="InterPro" id="IPR024603">
    <property type="entry name" value="COG_complex_COG2_C"/>
</dbReference>
<dbReference type="GO" id="GO:0006891">
    <property type="term" value="P:intra-Golgi vesicle-mediated transport"/>
    <property type="evidence" value="ECO:0007669"/>
    <property type="project" value="TreeGrafter"/>
</dbReference>